<dbReference type="SUPFAM" id="SSF47473">
    <property type="entry name" value="EF-hand"/>
    <property type="match status" value="1"/>
</dbReference>
<evidence type="ECO:0000256" key="1">
    <source>
        <dbReference type="ARBA" id="ARBA00022837"/>
    </source>
</evidence>
<dbReference type="InterPro" id="IPR002048">
    <property type="entry name" value="EF_hand_dom"/>
</dbReference>
<keyword evidence="1" id="KW-0106">Calcium</keyword>
<evidence type="ECO:0000313" key="3">
    <source>
        <dbReference type="EMBL" id="KAL3802654.1"/>
    </source>
</evidence>
<dbReference type="PROSITE" id="PS50222">
    <property type="entry name" value="EF_HAND_2"/>
    <property type="match status" value="1"/>
</dbReference>
<dbReference type="InterPro" id="IPR018247">
    <property type="entry name" value="EF_Hand_1_Ca_BS"/>
</dbReference>
<evidence type="ECO:0000259" key="2">
    <source>
        <dbReference type="PROSITE" id="PS50222"/>
    </source>
</evidence>
<name>A0ABD3QR49_9STRA</name>
<accession>A0ABD3QR49</accession>
<proteinExistence type="predicted"/>
<reference evidence="3 4" key="1">
    <citation type="journal article" date="2020" name="G3 (Bethesda)">
        <title>Improved Reference Genome for Cyclotella cryptica CCMP332, a Model for Cell Wall Morphogenesis, Salinity Adaptation, and Lipid Production in Diatoms (Bacillariophyta).</title>
        <authorList>
            <person name="Roberts W.R."/>
            <person name="Downey K.M."/>
            <person name="Ruck E.C."/>
            <person name="Traller J.C."/>
            <person name="Alverson A.J."/>
        </authorList>
    </citation>
    <scope>NUCLEOTIDE SEQUENCE [LARGE SCALE GENOMIC DNA]</scope>
    <source>
        <strain evidence="3 4">CCMP332</strain>
    </source>
</reference>
<dbReference type="InterPro" id="IPR011992">
    <property type="entry name" value="EF-hand-dom_pair"/>
</dbReference>
<dbReference type="AlphaFoldDB" id="A0ABD3QR49"/>
<sequence length="135" mass="15558">MLRSLAPYHLGRFHVSGTASTRHLRISLARSLATERSPARQKFFDIMIDYKARNYAQTVPSRFIKDMRKATDTDGDNEITMGELKHMLKNIGAEEKITEDELKDIFNEMGVDYKGEKVIHVDDMIKSWVEHTKTA</sequence>
<gene>
    <name evidence="3" type="ORF">HJC23_011978</name>
</gene>
<dbReference type="Gene3D" id="1.10.238.10">
    <property type="entry name" value="EF-hand"/>
    <property type="match status" value="1"/>
</dbReference>
<dbReference type="Proteomes" id="UP001516023">
    <property type="component" value="Unassembled WGS sequence"/>
</dbReference>
<keyword evidence="4" id="KW-1185">Reference proteome</keyword>
<organism evidence="3 4">
    <name type="scientific">Cyclotella cryptica</name>
    <dbReference type="NCBI Taxonomy" id="29204"/>
    <lineage>
        <taxon>Eukaryota</taxon>
        <taxon>Sar</taxon>
        <taxon>Stramenopiles</taxon>
        <taxon>Ochrophyta</taxon>
        <taxon>Bacillariophyta</taxon>
        <taxon>Coscinodiscophyceae</taxon>
        <taxon>Thalassiosirophycidae</taxon>
        <taxon>Stephanodiscales</taxon>
        <taxon>Stephanodiscaceae</taxon>
        <taxon>Cyclotella</taxon>
    </lineage>
</organism>
<evidence type="ECO:0000313" key="4">
    <source>
        <dbReference type="Proteomes" id="UP001516023"/>
    </source>
</evidence>
<dbReference type="EMBL" id="JABMIG020000018">
    <property type="protein sequence ID" value="KAL3802654.1"/>
    <property type="molecule type" value="Genomic_DNA"/>
</dbReference>
<feature type="domain" description="EF-hand" evidence="2">
    <location>
        <begin position="59"/>
        <end position="94"/>
    </location>
</feature>
<dbReference type="Pfam" id="PF13499">
    <property type="entry name" value="EF-hand_7"/>
    <property type="match status" value="1"/>
</dbReference>
<comment type="caution">
    <text evidence="3">The sequence shown here is derived from an EMBL/GenBank/DDBJ whole genome shotgun (WGS) entry which is preliminary data.</text>
</comment>
<dbReference type="PROSITE" id="PS00018">
    <property type="entry name" value="EF_HAND_1"/>
    <property type="match status" value="1"/>
</dbReference>
<protein>
    <recommendedName>
        <fullName evidence="2">EF-hand domain-containing protein</fullName>
    </recommendedName>
</protein>